<evidence type="ECO:0000313" key="1">
    <source>
        <dbReference type="EMBL" id="RFA15817.1"/>
    </source>
</evidence>
<dbReference type="OrthoDB" id="5118139at2"/>
<dbReference type="AlphaFoldDB" id="A0A3E0W3X7"/>
<dbReference type="EMBL" id="NBXB01000017">
    <property type="protein sequence ID" value="RFA15817.1"/>
    <property type="molecule type" value="Genomic_DNA"/>
</dbReference>
<dbReference type="Proteomes" id="UP000256541">
    <property type="component" value="Unassembled WGS sequence"/>
</dbReference>
<comment type="caution">
    <text evidence="1">The sequence shown here is derived from an EMBL/GenBank/DDBJ whole genome shotgun (WGS) entry which is preliminary data.</text>
</comment>
<sequence length="175" mass="19425">MRPADRIVYEQPVVVHGQALDWVARAPLDDAFHGATVAAVSALVYGESSSAGTLERGTRVADWHPAMLAVPDQWVLKHPASPNPWAVIRLLRFRGPKNEVEDWYRVVTWQETSKGRELICWCRTLAAACEAAWDFNRAASSWQHAQAGSRAHERLGGAPQRPPAHDLLVAYRASL</sequence>
<reference evidence="1 2" key="1">
    <citation type="submission" date="2017-04" db="EMBL/GenBank/DDBJ databases">
        <title>Comparative genome analysis of Subtercola boreus.</title>
        <authorList>
            <person name="Cho Y.-J."/>
            <person name="Cho A."/>
            <person name="Kim O.-S."/>
            <person name="Lee J.-I."/>
        </authorList>
    </citation>
    <scope>NUCLEOTIDE SEQUENCE [LARGE SCALE GENOMIC DNA]</scope>
    <source>
        <strain evidence="1 2">P27479</strain>
    </source>
</reference>
<organism evidence="1 2">
    <name type="scientific">Subtercola boreus</name>
    <dbReference type="NCBI Taxonomy" id="120213"/>
    <lineage>
        <taxon>Bacteria</taxon>
        <taxon>Bacillati</taxon>
        <taxon>Actinomycetota</taxon>
        <taxon>Actinomycetes</taxon>
        <taxon>Micrococcales</taxon>
        <taxon>Microbacteriaceae</taxon>
        <taxon>Subtercola</taxon>
    </lineage>
</organism>
<dbReference type="RefSeq" id="WP_116410755.1">
    <property type="nucleotide sequence ID" value="NZ_NBXB01000017.1"/>
</dbReference>
<protein>
    <submittedName>
        <fullName evidence="1">Uncharacterized protein</fullName>
    </submittedName>
</protein>
<accession>A0A3E0W3X7</accession>
<evidence type="ECO:0000313" key="2">
    <source>
        <dbReference type="Proteomes" id="UP000256541"/>
    </source>
</evidence>
<proteinExistence type="predicted"/>
<name>A0A3E0W3X7_9MICO</name>
<gene>
    <name evidence="1" type="ORF">B7R22_05265</name>
</gene>